<evidence type="ECO:0000256" key="1">
    <source>
        <dbReference type="ARBA" id="ARBA00022786"/>
    </source>
</evidence>
<reference evidence="4 5" key="1">
    <citation type="journal article" date="2019" name="Sci. Rep.">
        <title>Orb-weaving spider Araneus ventricosus genome elucidates the spidroin gene catalogue.</title>
        <authorList>
            <person name="Kono N."/>
            <person name="Nakamura H."/>
            <person name="Ohtoshi R."/>
            <person name="Moran D.A.P."/>
            <person name="Shinohara A."/>
            <person name="Yoshida Y."/>
            <person name="Fujiwara M."/>
            <person name="Mori M."/>
            <person name="Tomita M."/>
            <person name="Arakawa K."/>
        </authorList>
    </citation>
    <scope>NUCLEOTIDE SEQUENCE [LARGE SCALE GENOMIC DNA]</scope>
</reference>
<dbReference type="EMBL" id="BGPR01006349">
    <property type="protein sequence ID" value="GBN18201.1"/>
    <property type="molecule type" value="Genomic_DNA"/>
</dbReference>
<name>A0A4Y2LTQ9_ARAVE</name>
<dbReference type="Pfam" id="PF25013">
    <property type="entry name" value="LRR_Zer-1"/>
    <property type="match status" value="1"/>
</dbReference>
<dbReference type="OrthoDB" id="5783533at2759"/>
<dbReference type="Gene3D" id="1.25.10.10">
    <property type="entry name" value="Leucine-rich Repeat Variant"/>
    <property type="match status" value="1"/>
</dbReference>
<feature type="domain" description="Protein zer-1 homolog-like C-terminal" evidence="2">
    <location>
        <begin position="174"/>
        <end position="510"/>
    </location>
</feature>
<evidence type="ECO:0000313" key="4">
    <source>
        <dbReference type="EMBL" id="GBN18201.1"/>
    </source>
</evidence>
<dbReference type="PANTHER" id="PTHR12904:SF23">
    <property type="entry name" value="PROTEIN ZER-1 HOMOLOG"/>
    <property type="match status" value="1"/>
</dbReference>
<feature type="domain" description="Zer-1-like leucine-rich repeats region" evidence="3">
    <location>
        <begin position="22"/>
        <end position="107"/>
    </location>
</feature>
<accession>A0A4Y2LTQ9</accession>
<keyword evidence="1" id="KW-0833">Ubl conjugation pathway</keyword>
<proteinExistence type="predicted"/>
<dbReference type="InterPro" id="IPR056845">
    <property type="entry name" value="LRR_Zer-1"/>
</dbReference>
<dbReference type="GO" id="GO:0031462">
    <property type="term" value="C:Cul2-RING ubiquitin ligase complex"/>
    <property type="evidence" value="ECO:0007669"/>
    <property type="project" value="TreeGrafter"/>
</dbReference>
<dbReference type="AlphaFoldDB" id="A0A4Y2LTQ9"/>
<dbReference type="InterPro" id="IPR055142">
    <property type="entry name" value="ZER1-like_C"/>
</dbReference>
<sequence length="511" mass="58479">MKIFLQETFAVLRQCHCVAEILPQCKYLDISNTGHDVIMYDRPNENLEYIVTSLESLVHIDISGTNLAGIGSEDVYPGESDDMTVTDIPGLASRVNRPLEFLGLYNCAYDACFRPRIPAKEITGHATEEQILTALQSYCACERMMQKVLPDLFYVVASTGSSNIRKLFDLLIPAMKQHLECAHIQLYGSGCIFHIMKEVPEELFDTKMKRKIIKLSMDVMCLYSDAVVLQNFFCILKLFKISDLLFESERLIIVLQYLLVQGYKNKPLVLVILLFLNDIARQVDGVKKELLSNRGLIPAILEVVYKSLQYSVVREPQCDDIIKAAWETMLVLIEEASDNGAIFIQGYGVDLFLLCLKLFPKEIELLLNMLRILGNLAEVKKHRSHLIHDKYIVNFSPLLNHKNMEVSYNAARIFSYIALEAPWEGCKLRLNYPIYLQEMAVAILKWDLDAVFVSNYGSFKPALELLIAAEGIPEVQLWAIWTMANLARREPVKYYKLLRDEKVLTALWNLW</sequence>
<dbReference type="InterPro" id="IPR011989">
    <property type="entry name" value="ARM-like"/>
</dbReference>
<dbReference type="Proteomes" id="UP000499080">
    <property type="component" value="Unassembled WGS sequence"/>
</dbReference>
<comment type="caution">
    <text evidence="4">The sequence shown here is derived from an EMBL/GenBank/DDBJ whole genome shotgun (WGS) entry which is preliminary data.</text>
</comment>
<gene>
    <name evidence="4" type="primary">CG12084_0</name>
    <name evidence="4" type="ORF">AVEN_96391_1</name>
</gene>
<evidence type="ECO:0000259" key="2">
    <source>
        <dbReference type="Pfam" id="PF22964"/>
    </source>
</evidence>
<dbReference type="PANTHER" id="PTHR12904">
    <property type="match status" value="1"/>
</dbReference>
<dbReference type="SUPFAM" id="SSF48371">
    <property type="entry name" value="ARM repeat"/>
    <property type="match status" value="1"/>
</dbReference>
<dbReference type="Pfam" id="PF22964">
    <property type="entry name" value="ZER1-like_2nd"/>
    <property type="match status" value="1"/>
</dbReference>
<evidence type="ECO:0000313" key="5">
    <source>
        <dbReference type="Proteomes" id="UP000499080"/>
    </source>
</evidence>
<organism evidence="4 5">
    <name type="scientific">Araneus ventricosus</name>
    <name type="common">Orbweaver spider</name>
    <name type="synonym">Epeira ventricosa</name>
    <dbReference type="NCBI Taxonomy" id="182803"/>
    <lineage>
        <taxon>Eukaryota</taxon>
        <taxon>Metazoa</taxon>
        <taxon>Ecdysozoa</taxon>
        <taxon>Arthropoda</taxon>
        <taxon>Chelicerata</taxon>
        <taxon>Arachnida</taxon>
        <taxon>Araneae</taxon>
        <taxon>Araneomorphae</taxon>
        <taxon>Entelegynae</taxon>
        <taxon>Araneoidea</taxon>
        <taxon>Araneidae</taxon>
        <taxon>Araneus</taxon>
    </lineage>
</organism>
<evidence type="ECO:0000259" key="3">
    <source>
        <dbReference type="Pfam" id="PF25013"/>
    </source>
</evidence>
<dbReference type="InterPro" id="IPR016024">
    <property type="entry name" value="ARM-type_fold"/>
</dbReference>
<protein>
    <submittedName>
        <fullName evidence="4">Protein zer-1</fullName>
    </submittedName>
</protein>
<keyword evidence="5" id="KW-1185">Reference proteome</keyword>
<dbReference type="InterPro" id="IPR051341">
    <property type="entry name" value="Zyg-11_UBL_adapter"/>
</dbReference>